<accession>A0A319DMV6</accession>
<protein>
    <submittedName>
        <fullName evidence="2">Uncharacterized protein</fullName>
    </submittedName>
</protein>
<dbReference type="AlphaFoldDB" id="A0A319DMV6"/>
<gene>
    <name evidence="2" type="ORF">BO71DRAFT_394728</name>
</gene>
<dbReference type="OrthoDB" id="37659at2759"/>
<dbReference type="VEuPathDB" id="FungiDB:BO71DRAFT_394728"/>
<evidence type="ECO:0000313" key="2">
    <source>
        <dbReference type="EMBL" id="PYH98945.1"/>
    </source>
</evidence>
<proteinExistence type="predicted"/>
<dbReference type="EMBL" id="KZ825806">
    <property type="protein sequence ID" value="PYH98945.1"/>
    <property type="molecule type" value="Genomic_DNA"/>
</dbReference>
<evidence type="ECO:0000313" key="3">
    <source>
        <dbReference type="Proteomes" id="UP000247810"/>
    </source>
</evidence>
<feature type="compositionally biased region" description="Pro residues" evidence="1">
    <location>
        <begin position="43"/>
        <end position="59"/>
    </location>
</feature>
<dbReference type="STRING" id="1448320.A0A319DMV6"/>
<organism evidence="2 3">
    <name type="scientific">Aspergillus ellipticus CBS 707.79</name>
    <dbReference type="NCBI Taxonomy" id="1448320"/>
    <lineage>
        <taxon>Eukaryota</taxon>
        <taxon>Fungi</taxon>
        <taxon>Dikarya</taxon>
        <taxon>Ascomycota</taxon>
        <taxon>Pezizomycotina</taxon>
        <taxon>Eurotiomycetes</taxon>
        <taxon>Eurotiomycetidae</taxon>
        <taxon>Eurotiales</taxon>
        <taxon>Aspergillaceae</taxon>
        <taxon>Aspergillus</taxon>
        <taxon>Aspergillus subgen. Circumdati</taxon>
    </lineage>
</organism>
<sequence length="308" mass="32195">MASKQEQEANTSAFSAPRERGMDQLPTYSALPTAESPFNFPAGGPPTTSPPPWASAAPGPPQLELQQLIATPQIASTPTAAFLDAYAQPLLHHGITPESWRAFLSTLSAFLAARVSDQALAHAADIGRQVGTVPKRLGQGTKDHARSIFKTNIRDRARSGNYVGAAFGVVGGAITLPVGTALRAVGATVSLPGTAIRAVAQKPQTPRERAAAYAAAATMKWFRPRGLQAQLVDANTLASMVGLGGTAQLLERVERAAAAARDGSAAVQMAGLYEYVCPLEIFSGSTLELGGSNLWLIVTRAEEGAERV</sequence>
<dbReference type="Proteomes" id="UP000247810">
    <property type="component" value="Unassembled WGS sequence"/>
</dbReference>
<name>A0A319DMV6_9EURO</name>
<keyword evidence="3" id="KW-1185">Reference proteome</keyword>
<feature type="region of interest" description="Disordered" evidence="1">
    <location>
        <begin position="1"/>
        <end position="59"/>
    </location>
</feature>
<reference evidence="2 3" key="1">
    <citation type="submission" date="2018-02" db="EMBL/GenBank/DDBJ databases">
        <title>The genomes of Aspergillus section Nigri reveals drivers in fungal speciation.</title>
        <authorList>
            <consortium name="DOE Joint Genome Institute"/>
            <person name="Vesth T.C."/>
            <person name="Nybo J."/>
            <person name="Theobald S."/>
            <person name="Brandl J."/>
            <person name="Frisvad J.C."/>
            <person name="Nielsen K.F."/>
            <person name="Lyhne E.K."/>
            <person name="Kogle M.E."/>
            <person name="Kuo A."/>
            <person name="Riley R."/>
            <person name="Clum A."/>
            <person name="Nolan M."/>
            <person name="Lipzen A."/>
            <person name="Salamov A."/>
            <person name="Henrissat B."/>
            <person name="Wiebenga A."/>
            <person name="De vries R.P."/>
            <person name="Grigoriev I.V."/>
            <person name="Mortensen U.H."/>
            <person name="Andersen M.R."/>
            <person name="Baker S.E."/>
        </authorList>
    </citation>
    <scope>NUCLEOTIDE SEQUENCE [LARGE SCALE GENOMIC DNA]</scope>
    <source>
        <strain evidence="2 3">CBS 707.79</strain>
    </source>
</reference>
<evidence type="ECO:0000256" key="1">
    <source>
        <dbReference type="SAM" id="MobiDB-lite"/>
    </source>
</evidence>